<dbReference type="SUPFAM" id="SSF46955">
    <property type="entry name" value="Putative DNA-binding domain"/>
    <property type="match status" value="1"/>
</dbReference>
<dbReference type="Pfam" id="PF13411">
    <property type="entry name" value="MerR_1"/>
    <property type="match status" value="1"/>
</dbReference>
<accession>A0A8J3Q3J7</accession>
<keyword evidence="4" id="KW-0804">Transcription</keyword>
<reference evidence="6" key="1">
    <citation type="submission" date="2021-01" db="EMBL/GenBank/DDBJ databases">
        <title>Whole genome shotgun sequence of Rhizocola hellebori NBRC 109834.</title>
        <authorList>
            <person name="Komaki H."/>
            <person name="Tamura T."/>
        </authorList>
    </citation>
    <scope>NUCLEOTIDE SEQUENCE</scope>
    <source>
        <strain evidence="6">NBRC 109834</strain>
    </source>
</reference>
<sequence length="74" mass="8159">MATRVSEKLGLLMAPTVQLNVHMKSTGVSTIGELAQQFGLPTHVLRHWESMGLLEPSRDGIGQRRYGEADVTRV</sequence>
<evidence type="ECO:0000313" key="6">
    <source>
        <dbReference type="EMBL" id="GIH03288.1"/>
    </source>
</evidence>
<dbReference type="InterPro" id="IPR000551">
    <property type="entry name" value="MerR-type_HTH_dom"/>
</dbReference>
<dbReference type="PANTHER" id="PTHR30204">
    <property type="entry name" value="REDOX-CYCLING DRUG-SENSING TRANSCRIPTIONAL ACTIVATOR SOXR"/>
    <property type="match status" value="1"/>
</dbReference>
<protein>
    <recommendedName>
        <fullName evidence="5">HTH merR-type domain-containing protein</fullName>
    </recommendedName>
</protein>
<dbReference type="EMBL" id="BONY01000006">
    <property type="protein sequence ID" value="GIH03288.1"/>
    <property type="molecule type" value="Genomic_DNA"/>
</dbReference>
<dbReference type="InterPro" id="IPR009061">
    <property type="entry name" value="DNA-bd_dom_put_sf"/>
</dbReference>
<evidence type="ECO:0000313" key="7">
    <source>
        <dbReference type="Proteomes" id="UP000612899"/>
    </source>
</evidence>
<dbReference type="InterPro" id="IPR047057">
    <property type="entry name" value="MerR_fam"/>
</dbReference>
<keyword evidence="1" id="KW-0678">Repressor</keyword>
<dbReference type="CDD" id="cd00592">
    <property type="entry name" value="HTH_MerR-like"/>
    <property type="match status" value="1"/>
</dbReference>
<keyword evidence="2" id="KW-0805">Transcription regulation</keyword>
<evidence type="ECO:0000256" key="1">
    <source>
        <dbReference type="ARBA" id="ARBA00022491"/>
    </source>
</evidence>
<name>A0A8J3Q3J7_9ACTN</name>
<dbReference type="PANTHER" id="PTHR30204:SF69">
    <property type="entry name" value="MERR-FAMILY TRANSCRIPTIONAL REGULATOR"/>
    <property type="match status" value="1"/>
</dbReference>
<evidence type="ECO:0000256" key="4">
    <source>
        <dbReference type="ARBA" id="ARBA00023163"/>
    </source>
</evidence>
<dbReference type="GO" id="GO:0003700">
    <property type="term" value="F:DNA-binding transcription factor activity"/>
    <property type="evidence" value="ECO:0007669"/>
    <property type="project" value="InterPro"/>
</dbReference>
<evidence type="ECO:0000256" key="2">
    <source>
        <dbReference type="ARBA" id="ARBA00023015"/>
    </source>
</evidence>
<evidence type="ECO:0000259" key="5">
    <source>
        <dbReference type="PROSITE" id="PS50937"/>
    </source>
</evidence>
<feature type="domain" description="HTH merR-type" evidence="5">
    <location>
        <begin position="30"/>
        <end position="74"/>
    </location>
</feature>
<dbReference type="Proteomes" id="UP000612899">
    <property type="component" value="Unassembled WGS sequence"/>
</dbReference>
<organism evidence="6 7">
    <name type="scientific">Rhizocola hellebori</name>
    <dbReference type="NCBI Taxonomy" id="1392758"/>
    <lineage>
        <taxon>Bacteria</taxon>
        <taxon>Bacillati</taxon>
        <taxon>Actinomycetota</taxon>
        <taxon>Actinomycetes</taxon>
        <taxon>Micromonosporales</taxon>
        <taxon>Micromonosporaceae</taxon>
        <taxon>Rhizocola</taxon>
    </lineage>
</organism>
<keyword evidence="3" id="KW-0238">DNA-binding</keyword>
<gene>
    <name evidence="6" type="ORF">Rhe02_13550</name>
</gene>
<dbReference type="GO" id="GO:0003677">
    <property type="term" value="F:DNA binding"/>
    <property type="evidence" value="ECO:0007669"/>
    <property type="project" value="UniProtKB-KW"/>
</dbReference>
<dbReference type="Gene3D" id="1.10.1660.10">
    <property type="match status" value="1"/>
</dbReference>
<evidence type="ECO:0000256" key="3">
    <source>
        <dbReference type="ARBA" id="ARBA00023125"/>
    </source>
</evidence>
<dbReference type="AlphaFoldDB" id="A0A8J3Q3J7"/>
<keyword evidence="7" id="KW-1185">Reference proteome</keyword>
<dbReference type="PROSITE" id="PS50937">
    <property type="entry name" value="HTH_MERR_2"/>
    <property type="match status" value="1"/>
</dbReference>
<dbReference type="PRINTS" id="PR00040">
    <property type="entry name" value="HTHMERR"/>
</dbReference>
<comment type="caution">
    <text evidence="6">The sequence shown here is derived from an EMBL/GenBank/DDBJ whole genome shotgun (WGS) entry which is preliminary data.</text>
</comment>
<proteinExistence type="predicted"/>